<dbReference type="InterPro" id="IPR045187">
    <property type="entry name" value="CcO_II"/>
</dbReference>
<dbReference type="GO" id="GO:0004129">
    <property type="term" value="F:cytochrome-c oxidase activity"/>
    <property type="evidence" value="ECO:0007669"/>
    <property type="project" value="UniProtKB-EC"/>
</dbReference>
<feature type="transmembrane region" description="Helical" evidence="16">
    <location>
        <begin position="55"/>
        <end position="79"/>
    </location>
</feature>
<evidence type="ECO:0000256" key="1">
    <source>
        <dbReference type="ARBA" id="ARBA00001935"/>
    </source>
</evidence>
<dbReference type="PANTHER" id="PTHR22888:SF9">
    <property type="entry name" value="CYTOCHROME C OXIDASE SUBUNIT 2"/>
    <property type="match status" value="1"/>
</dbReference>
<dbReference type="RefSeq" id="YP_010166579.1">
    <property type="nucleotide sequence ID" value="NC_057537.1"/>
</dbReference>
<dbReference type="PRINTS" id="PR01166">
    <property type="entry name" value="CYCOXIDASEII"/>
</dbReference>
<reference evidence="18" key="2">
    <citation type="journal article" name="Parasit. Vectors">
        <title>Mitochondrial genomes of two eucotylids as the first representatives from the superfamily Microphalloidea (Trematoda) and phylogenetic implications.</title>
        <authorList>
            <person name="Suleman"/>
            <person name="Muhammad N."/>
            <person name="Khan M.S."/>
            <person name="Tkach V.V."/>
            <person name="Ullah H."/>
            <person name="Ehsan M."/>
            <person name="Ma J."/>
            <person name="Zhu X.Q."/>
        </authorList>
    </citation>
    <scope>NUCLEOTIDE SEQUENCE</scope>
    <source>
        <strain evidence="18">Pakistan</strain>
    </source>
</reference>
<keyword evidence="18" id="KW-0496">Mitochondrion</keyword>
<protein>
    <recommendedName>
        <fullName evidence="4">cytochrome-c oxidase</fullName>
        <ecNumber evidence="4">7.1.1.9</ecNumber>
    </recommendedName>
    <alternativeName>
        <fullName evidence="14">Cytochrome c oxidase polypeptide II</fullName>
    </alternativeName>
</protein>
<keyword evidence="11 16" id="KW-1133">Transmembrane helix</keyword>
<dbReference type="GO" id="GO:0016020">
    <property type="term" value="C:membrane"/>
    <property type="evidence" value="ECO:0007669"/>
    <property type="project" value="UniProtKB-SubCell"/>
</dbReference>
<keyword evidence="5" id="KW-0813">Transport</keyword>
<evidence type="ECO:0000256" key="11">
    <source>
        <dbReference type="ARBA" id="ARBA00022989"/>
    </source>
</evidence>
<keyword evidence="6 16" id="KW-0812">Transmembrane</keyword>
<dbReference type="CTD" id="4513"/>
<evidence type="ECO:0000256" key="9">
    <source>
        <dbReference type="ARBA" id="ARBA00022967"/>
    </source>
</evidence>
<dbReference type="SUPFAM" id="SSF81464">
    <property type="entry name" value="Cytochrome c oxidase subunit II-like, transmembrane region"/>
    <property type="match status" value="1"/>
</dbReference>
<comment type="similarity">
    <text evidence="3">Belongs to the cytochrome c oxidase subunit 2 family.</text>
</comment>
<organism evidence="18">
    <name type="scientific">Tamerlania zarudnyi</name>
    <dbReference type="NCBI Taxonomy" id="138578"/>
    <lineage>
        <taxon>Eukaryota</taxon>
        <taxon>Metazoa</taxon>
        <taxon>Spiralia</taxon>
        <taxon>Lophotrochozoa</taxon>
        <taxon>Platyhelminthes</taxon>
        <taxon>Trematoda</taxon>
        <taxon>Digenea</taxon>
        <taxon>Plagiorchiida</taxon>
        <taxon>Echinostomata</taxon>
        <taxon>Echinostomatoidea</taxon>
        <taxon>Eucotylidae</taxon>
        <taxon>Tamerlania</taxon>
    </lineage>
</organism>
<evidence type="ECO:0000256" key="6">
    <source>
        <dbReference type="ARBA" id="ARBA00022692"/>
    </source>
</evidence>
<dbReference type="InterPro" id="IPR001505">
    <property type="entry name" value="Copper_CuA"/>
</dbReference>
<evidence type="ECO:0000256" key="12">
    <source>
        <dbReference type="ARBA" id="ARBA00023008"/>
    </source>
</evidence>
<sequence length="198" mass="22032">MFFFGGGSGAYLNLVVYALFISLFISVWVFCVMMWQLLFSFNVSLVGSENDLLELIWTVVPSFVIGVSSFLNLSCLVDVPMHWVDSVIKVIGRQWYWTYEVPGEEGAYDSMMLDFINAVDKPLRVPVGIPHSLIVTSSDVIHSFSLPAFHLKLDAIPGRINHTVFLPDRLGVFVGYCSELCGAGHSYMPIVVEVVKVG</sequence>
<keyword evidence="7" id="KW-0479">Metal-binding</keyword>
<dbReference type="PROSITE" id="PS00078">
    <property type="entry name" value="COX2"/>
    <property type="match status" value="1"/>
</dbReference>
<dbReference type="GO" id="GO:0042773">
    <property type="term" value="P:ATP synthesis coupled electron transport"/>
    <property type="evidence" value="ECO:0007669"/>
    <property type="project" value="TreeGrafter"/>
</dbReference>
<gene>
    <name evidence="18" type="primary">COX2</name>
</gene>
<dbReference type="SUPFAM" id="SSF49503">
    <property type="entry name" value="Cupredoxins"/>
    <property type="match status" value="1"/>
</dbReference>
<dbReference type="EMBL" id="MW334947">
    <property type="protein sequence ID" value="QRV61248.1"/>
    <property type="molecule type" value="Genomic_DNA"/>
</dbReference>
<dbReference type="PANTHER" id="PTHR22888">
    <property type="entry name" value="CYTOCHROME C OXIDASE, SUBUNIT II"/>
    <property type="match status" value="1"/>
</dbReference>
<evidence type="ECO:0000256" key="7">
    <source>
        <dbReference type="ARBA" id="ARBA00022723"/>
    </source>
</evidence>
<evidence type="ECO:0000256" key="14">
    <source>
        <dbReference type="ARBA" id="ARBA00031389"/>
    </source>
</evidence>
<dbReference type="EC" id="7.1.1.9" evidence="4"/>
<comment type="catalytic activity">
    <reaction evidence="15">
        <text>4 Fe(II)-[cytochrome c] + O2 + 8 H(+)(in) = 4 Fe(III)-[cytochrome c] + 2 H2O + 4 H(+)(out)</text>
        <dbReference type="Rhea" id="RHEA:11436"/>
        <dbReference type="Rhea" id="RHEA-COMP:10350"/>
        <dbReference type="Rhea" id="RHEA-COMP:14399"/>
        <dbReference type="ChEBI" id="CHEBI:15377"/>
        <dbReference type="ChEBI" id="CHEBI:15378"/>
        <dbReference type="ChEBI" id="CHEBI:15379"/>
        <dbReference type="ChEBI" id="CHEBI:29033"/>
        <dbReference type="ChEBI" id="CHEBI:29034"/>
        <dbReference type="EC" id="7.1.1.9"/>
    </reaction>
    <physiologicalReaction direction="left-to-right" evidence="15">
        <dbReference type="Rhea" id="RHEA:11437"/>
    </physiologicalReaction>
</comment>
<evidence type="ECO:0000256" key="4">
    <source>
        <dbReference type="ARBA" id="ARBA00012949"/>
    </source>
</evidence>
<dbReference type="GeneID" id="67271993"/>
<dbReference type="InterPro" id="IPR002429">
    <property type="entry name" value="CcO_II-like_C"/>
</dbReference>
<dbReference type="Gene3D" id="1.10.287.90">
    <property type="match status" value="1"/>
</dbReference>
<dbReference type="InterPro" id="IPR036257">
    <property type="entry name" value="Cyt_c_oxidase_su2_TM_sf"/>
</dbReference>
<keyword evidence="13 16" id="KW-0472">Membrane</keyword>
<name>A0A894JL85_9TREM</name>
<evidence type="ECO:0000256" key="13">
    <source>
        <dbReference type="ARBA" id="ARBA00023136"/>
    </source>
</evidence>
<evidence type="ECO:0000256" key="10">
    <source>
        <dbReference type="ARBA" id="ARBA00022982"/>
    </source>
</evidence>
<evidence type="ECO:0000313" key="18">
    <source>
        <dbReference type="EMBL" id="QRV61248.1"/>
    </source>
</evidence>
<dbReference type="AlphaFoldDB" id="A0A894JL85"/>
<comment type="cofactor">
    <cofactor evidence="1">
        <name>Cu cation</name>
        <dbReference type="ChEBI" id="CHEBI:23378"/>
    </cofactor>
</comment>
<feature type="domain" description="Cytochrome oxidase subunit II copper A binding" evidence="17">
    <location>
        <begin position="83"/>
        <end position="198"/>
    </location>
</feature>
<evidence type="ECO:0000256" key="15">
    <source>
        <dbReference type="ARBA" id="ARBA00049512"/>
    </source>
</evidence>
<comment type="subcellular location">
    <subcellularLocation>
        <location evidence="2">Membrane</location>
        <topology evidence="2">Multi-pass membrane protein</topology>
    </subcellularLocation>
</comment>
<evidence type="ECO:0000256" key="5">
    <source>
        <dbReference type="ARBA" id="ARBA00022448"/>
    </source>
</evidence>
<evidence type="ECO:0000256" key="16">
    <source>
        <dbReference type="SAM" id="Phobius"/>
    </source>
</evidence>
<dbReference type="InterPro" id="IPR008972">
    <property type="entry name" value="Cupredoxin"/>
</dbReference>
<geneLocation type="mitochondrion" evidence="18"/>
<proteinExistence type="inferred from homology"/>
<keyword evidence="12" id="KW-0186">Copper</keyword>
<keyword evidence="9" id="KW-1278">Translocase</keyword>
<reference evidence="18" key="1">
    <citation type="submission" date="2020-12" db="EMBL/GenBank/DDBJ databases">
        <authorList>
            <person name="Suleman S."/>
            <person name="Zhu X.-Q."/>
            <person name="Muhammad N."/>
        </authorList>
    </citation>
    <scope>NUCLEOTIDE SEQUENCE</scope>
    <source>
        <strain evidence="18">Pakistan</strain>
    </source>
</reference>
<dbReference type="Pfam" id="PF00116">
    <property type="entry name" value="COX2"/>
    <property type="match status" value="1"/>
</dbReference>
<keyword evidence="10" id="KW-0249">Electron transport</keyword>
<evidence type="ECO:0000256" key="3">
    <source>
        <dbReference type="ARBA" id="ARBA00007866"/>
    </source>
</evidence>
<keyword evidence="8" id="KW-0460">Magnesium</keyword>
<dbReference type="Gene3D" id="2.60.40.420">
    <property type="entry name" value="Cupredoxins - blue copper proteins"/>
    <property type="match status" value="1"/>
</dbReference>
<feature type="transmembrane region" description="Helical" evidence="16">
    <location>
        <begin position="12"/>
        <end position="35"/>
    </location>
</feature>
<evidence type="ECO:0000256" key="8">
    <source>
        <dbReference type="ARBA" id="ARBA00022842"/>
    </source>
</evidence>
<dbReference type="GO" id="GO:0005507">
    <property type="term" value="F:copper ion binding"/>
    <property type="evidence" value="ECO:0007669"/>
    <property type="project" value="InterPro"/>
</dbReference>
<evidence type="ECO:0000256" key="2">
    <source>
        <dbReference type="ARBA" id="ARBA00004141"/>
    </source>
</evidence>
<evidence type="ECO:0000259" key="17">
    <source>
        <dbReference type="PROSITE" id="PS50857"/>
    </source>
</evidence>
<accession>A0A894JL85</accession>
<dbReference type="PROSITE" id="PS50857">
    <property type="entry name" value="COX2_CUA"/>
    <property type="match status" value="1"/>
</dbReference>